<evidence type="ECO:0000256" key="8">
    <source>
        <dbReference type="PROSITE-ProRule" id="PRU00339"/>
    </source>
</evidence>
<name>A0A1H3NC04_9BACT</name>
<comment type="caution">
    <text evidence="12">The sequence shown here is derived from an EMBL/GenBank/DDBJ whole genome shotgun (WGS) entry which is preliminary data.</text>
</comment>
<keyword evidence="7" id="KW-0902">Two-component regulatory system</keyword>
<evidence type="ECO:0000256" key="4">
    <source>
        <dbReference type="ARBA" id="ARBA00022741"/>
    </source>
</evidence>
<evidence type="ECO:0000256" key="3">
    <source>
        <dbReference type="ARBA" id="ARBA00022679"/>
    </source>
</evidence>
<sequence>MDYAIKADSDSPLLLYNPLIICNLFSNIHEITLLIPSMYRTFIFLIVIVIIPNFTDARQKNTDSLKQVIRQQPNGSLKIDALNKLTFLLRELDLEEALSYGETAEKMAVEFQDSLGLGRAMGNIGWIYYRLGKWEPAFRYSRTAYTIGVSQGDYREVAMVLNNLGALYYQQKNYIEALKKFKEAYGLGLQLNDPYVKIRSVNNIALNFSLIGELDSAMVYALEALKVNEQDGSHYFYSFTNRVIGDIHMGKGELSKAIDTYKHSLEVSSHQKLKSFETSVLHRLGNAYLKNGEISKSIQVLERGLELARSNSFRDELLQIYKNLAKAYEESGDIQKAFIYQKSYIELNQELDSESDMNRLALVQGMFEVEKSETELLYLKSENELKAIKLESVEKTVFFMTLAAVVFVIFLIWLFILNRKAEVTNINLKQEQVKVNLQKKELEIKSLELQDANTTKNSLFSILGHDLRAPVAQLKGVLDLIHQKELSKEEFESISNTLKRDVDALFVNLDNLLNWSRTQLDGFRVNMAELEVSEVILPCLNLFQYQASTKNVSFKILIQENALIMADKDLLQVVLRNFISNALKFSKKGGVIAVFTEETALNTILKIQDYGIGMTKEQVEAITGVDMLMKSSMGTEQERGTGLGLLLCKKIIPMMDGAMEIQSEKGKGTLITLTLRKSTITLPAQVV</sequence>
<dbReference type="SMART" id="SM00028">
    <property type="entry name" value="TPR"/>
    <property type="match status" value="6"/>
</dbReference>
<reference evidence="12 13" key="1">
    <citation type="submission" date="2016-10" db="EMBL/GenBank/DDBJ databases">
        <authorList>
            <person name="Varghese N."/>
            <person name="Submissions S."/>
        </authorList>
    </citation>
    <scope>NUCLEOTIDE SEQUENCE [LARGE SCALE GENOMIC DNA]</scope>
    <source>
        <strain evidence="12 13">DSM 17997</strain>
    </source>
</reference>
<dbReference type="PANTHER" id="PTHR42878:SF7">
    <property type="entry name" value="SENSOR HISTIDINE KINASE GLRK"/>
    <property type="match status" value="1"/>
</dbReference>
<dbReference type="GO" id="GO:0016301">
    <property type="term" value="F:kinase activity"/>
    <property type="evidence" value="ECO:0007669"/>
    <property type="project" value="UniProtKB-KW"/>
</dbReference>
<dbReference type="PANTHER" id="PTHR42878">
    <property type="entry name" value="TWO-COMPONENT HISTIDINE KINASE"/>
    <property type="match status" value="1"/>
</dbReference>
<keyword evidence="10" id="KW-0812">Transmembrane</keyword>
<keyword evidence="13" id="KW-1185">Reference proteome</keyword>
<dbReference type="SMART" id="SM00387">
    <property type="entry name" value="HATPase_c"/>
    <property type="match status" value="1"/>
</dbReference>
<dbReference type="Gene3D" id="3.30.565.10">
    <property type="entry name" value="Histidine kinase-like ATPase, C-terminal domain"/>
    <property type="match status" value="1"/>
</dbReference>
<evidence type="ECO:0000256" key="9">
    <source>
        <dbReference type="SAM" id="Coils"/>
    </source>
</evidence>
<proteinExistence type="predicted"/>
<evidence type="ECO:0000256" key="1">
    <source>
        <dbReference type="ARBA" id="ARBA00000085"/>
    </source>
</evidence>
<dbReference type="Gene3D" id="1.10.287.130">
    <property type="match status" value="1"/>
</dbReference>
<dbReference type="PROSITE" id="PS50005">
    <property type="entry name" value="TPR"/>
    <property type="match status" value="2"/>
</dbReference>
<keyword evidence="8" id="KW-0802">TPR repeat</keyword>
<keyword evidence="9" id="KW-0175">Coiled coil</keyword>
<dbReference type="SUPFAM" id="SSF48452">
    <property type="entry name" value="TPR-like"/>
    <property type="match status" value="2"/>
</dbReference>
<dbReference type="InterPro" id="IPR050351">
    <property type="entry name" value="BphY/WalK/GraS-like"/>
</dbReference>
<evidence type="ECO:0000313" key="12">
    <source>
        <dbReference type="EMBL" id="SDY86491.1"/>
    </source>
</evidence>
<organism evidence="12 13">
    <name type="scientific">Rhodonellum ikkaensis</name>
    <dbReference type="NCBI Taxonomy" id="336829"/>
    <lineage>
        <taxon>Bacteria</taxon>
        <taxon>Pseudomonadati</taxon>
        <taxon>Bacteroidota</taxon>
        <taxon>Cytophagia</taxon>
        <taxon>Cytophagales</taxon>
        <taxon>Cytophagaceae</taxon>
        <taxon>Rhodonellum</taxon>
    </lineage>
</organism>
<evidence type="ECO:0000259" key="11">
    <source>
        <dbReference type="PROSITE" id="PS50109"/>
    </source>
</evidence>
<evidence type="ECO:0000256" key="7">
    <source>
        <dbReference type="ARBA" id="ARBA00023012"/>
    </source>
</evidence>
<dbReference type="PROSITE" id="PS50109">
    <property type="entry name" value="HIS_KIN"/>
    <property type="match status" value="1"/>
</dbReference>
<keyword evidence="5 12" id="KW-0418">Kinase</keyword>
<feature type="coiled-coil region" evidence="9">
    <location>
        <begin position="425"/>
        <end position="457"/>
    </location>
</feature>
<keyword evidence="6" id="KW-0067">ATP-binding</keyword>
<dbReference type="InterPro" id="IPR036097">
    <property type="entry name" value="HisK_dim/P_sf"/>
</dbReference>
<accession>A0A1H3NC04</accession>
<feature type="domain" description="Histidine kinase" evidence="11">
    <location>
        <begin position="462"/>
        <end position="679"/>
    </location>
</feature>
<dbReference type="InterPro" id="IPR003594">
    <property type="entry name" value="HATPase_dom"/>
</dbReference>
<dbReference type="EC" id="2.7.13.3" evidence="2"/>
<dbReference type="Pfam" id="PF13424">
    <property type="entry name" value="TPR_12"/>
    <property type="match status" value="2"/>
</dbReference>
<comment type="catalytic activity">
    <reaction evidence="1">
        <text>ATP + protein L-histidine = ADP + protein N-phospho-L-histidine.</text>
        <dbReference type="EC" id="2.7.13.3"/>
    </reaction>
</comment>
<gene>
    <name evidence="12" type="ORF">SAMN05444412_103192</name>
</gene>
<keyword evidence="10" id="KW-1133">Transmembrane helix</keyword>
<feature type="repeat" description="TPR" evidence="8">
    <location>
        <begin position="158"/>
        <end position="191"/>
    </location>
</feature>
<dbReference type="EMBL" id="FNQC01000003">
    <property type="protein sequence ID" value="SDY86491.1"/>
    <property type="molecule type" value="Genomic_DNA"/>
</dbReference>
<evidence type="ECO:0000313" key="13">
    <source>
        <dbReference type="Proteomes" id="UP000199663"/>
    </source>
</evidence>
<feature type="transmembrane region" description="Helical" evidence="10">
    <location>
        <begin position="396"/>
        <end position="416"/>
    </location>
</feature>
<dbReference type="SUPFAM" id="SSF55874">
    <property type="entry name" value="ATPase domain of HSP90 chaperone/DNA topoisomerase II/histidine kinase"/>
    <property type="match status" value="1"/>
</dbReference>
<dbReference type="InterPro" id="IPR036890">
    <property type="entry name" value="HATPase_C_sf"/>
</dbReference>
<evidence type="ECO:0000256" key="5">
    <source>
        <dbReference type="ARBA" id="ARBA00022777"/>
    </source>
</evidence>
<dbReference type="SUPFAM" id="SSF47384">
    <property type="entry name" value="Homodimeric domain of signal transducing histidine kinase"/>
    <property type="match status" value="1"/>
</dbReference>
<evidence type="ECO:0000256" key="10">
    <source>
        <dbReference type="SAM" id="Phobius"/>
    </source>
</evidence>
<dbReference type="InterPro" id="IPR005467">
    <property type="entry name" value="His_kinase_dom"/>
</dbReference>
<dbReference type="PRINTS" id="PR00344">
    <property type="entry name" value="BCTRLSENSOR"/>
</dbReference>
<keyword evidence="10" id="KW-0472">Membrane</keyword>
<dbReference type="Proteomes" id="UP000199663">
    <property type="component" value="Unassembled WGS sequence"/>
</dbReference>
<protein>
    <recommendedName>
        <fullName evidence="2">histidine kinase</fullName>
        <ecNumber evidence="2">2.7.13.3</ecNumber>
    </recommendedName>
</protein>
<keyword evidence="4" id="KW-0547">Nucleotide-binding</keyword>
<evidence type="ECO:0000256" key="6">
    <source>
        <dbReference type="ARBA" id="ARBA00022840"/>
    </source>
</evidence>
<dbReference type="InterPro" id="IPR019734">
    <property type="entry name" value="TPR_rpt"/>
</dbReference>
<dbReference type="Gene3D" id="1.25.40.10">
    <property type="entry name" value="Tetratricopeptide repeat domain"/>
    <property type="match status" value="2"/>
</dbReference>
<dbReference type="InterPro" id="IPR011990">
    <property type="entry name" value="TPR-like_helical_dom_sf"/>
</dbReference>
<dbReference type="InterPro" id="IPR004358">
    <property type="entry name" value="Sig_transdc_His_kin-like_C"/>
</dbReference>
<evidence type="ECO:0000256" key="2">
    <source>
        <dbReference type="ARBA" id="ARBA00012438"/>
    </source>
</evidence>
<feature type="repeat" description="TPR" evidence="8">
    <location>
        <begin position="278"/>
        <end position="311"/>
    </location>
</feature>
<keyword evidence="3" id="KW-0808">Transferase</keyword>
<dbReference type="Pfam" id="PF02518">
    <property type="entry name" value="HATPase_c"/>
    <property type="match status" value="1"/>
</dbReference>